<name>A0ABD0NUX0_CIRMR</name>
<feature type="compositionally biased region" description="Polar residues" evidence="1">
    <location>
        <begin position="46"/>
        <end position="58"/>
    </location>
</feature>
<evidence type="ECO:0000256" key="1">
    <source>
        <dbReference type="SAM" id="MobiDB-lite"/>
    </source>
</evidence>
<dbReference type="AlphaFoldDB" id="A0ABD0NUX0"/>
<keyword evidence="3" id="KW-1185">Reference proteome</keyword>
<accession>A0ABD0NUX0</accession>
<proteinExistence type="predicted"/>
<protein>
    <submittedName>
        <fullName evidence="2">Uncharacterized protein</fullName>
    </submittedName>
</protein>
<organism evidence="2 3">
    <name type="scientific">Cirrhinus mrigala</name>
    <name type="common">Mrigala</name>
    <dbReference type="NCBI Taxonomy" id="683832"/>
    <lineage>
        <taxon>Eukaryota</taxon>
        <taxon>Metazoa</taxon>
        <taxon>Chordata</taxon>
        <taxon>Craniata</taxon>
        <taxon>Vertebrata</taxon>
        <taxon>Euteleostomi</taxon>
        <taxon>Actinopterygii</taxon>
        <taxon>Neopterygii</taxon>
        <taxon>Teleostei</taxon>
        <taxon>Ostariophysi</taxon>
        <taxon>Cypriniformes</taxon>
        <taxon>Cyprinidae</taxon>
        <taxon>Labeoninae</taxon>
        <taxon>Labeonini</taxon>
        <taxon>Cirrhinus</taxon>
    </lineage>
</organism>
<comment type="caution">
    <text evidence="2">The sequence shown here is derived from an EMBL/GenBank/DDBJ whole genome shotgun (WGS) entry which is preliminary data.</text>
</comment>
<dbReference type="Proteomes" id="UP001529510">
    <property type="component" value="Unassembled WGS sequence"/>
</dbReference>
<evidence type="ECO:0000313" key="2">
    <source>
        <dbReference type="EMBL" id="KAL0165532.1"/>
    </source>
</evidence>
<feature type="compositionally biased region" description="Basic and acidic residues" evidence="1">
    <location>
        <begin position="30"/>
        <end position="43"/>
    </location>
</feature>
<feature type="region of interest" description="Disordered" evidence="1">
    <location>
        <begin position="1"/>
        <end position="58"/>
    </location>
</feature>
<reference evidence="2 3" key="1">
    <citation type="submission" date="2024-05" db="EMBL/GenBank/DDBJ databases">
        <title>Genome sequencing and assembly of Indian major carp, Cirrhinus mrigala (Hamilton, 1822).</title>
        <authorList>
            <person name="Mohindra V."/>
            <person name="Chowdhury L.M."/>
            <person name="Lal K."/>
            <person name="Jena J.K."/>
        </authorList>
    </citation>
    <scope>NUCLEOTIDE SEQUENCE [LARGE SCALE GENOMIC DNA]</scope>
    <source>
        <strain evidence="2">CM1030</strain>
        <tissue evidence="2">Blood</tissue>
    </source>
</reference>
<sequence length="58" mass="6879">RKGLRRKRDVVSEVEAQQKEAEDEIQPEVEIDRELDRELENKSRQHNLTSANVRSIIH</sequence>
<evidence type="ECO:0000313" key="3">
    <source>
        <dbReference type="Proteomes" id="UP001529510"/>
    </source>
</evidence>
<gene>
    <name evidence="2" type="ORF">M9458_037376</name>
</gene>
<feature type="non-terminal residue" evidence="2">
    <location>
        <position position="58"/>
    </location>
</feature>
<feature type="non-terminal residue" evidence="2">
    <location>
        <position position="1"/>
    </location>
</feature>
<dbReference type="EMBL" id="JAMKFB020000019">
    <property type="protein sequence ID" value="KAL0165532.1"/>
    <property type="molecule type" value="Genomic_DNA"/>
</dbReference>